<dbReference type="AlphaFoldDB" id="A0A7W8A507"/>
<comment type="caution">
    <text evidence="1">The sequence shown here is derived from an EMBL/GenBank/DDBJ whole genome shotgun (WGS) entry which is preliminary data.</text>
</comment>
<dbReference type="SUPFAM" id="SSF74650">
    <property type="entry name" value="Galactose mutarotase-like"/>
    <property type="match status" value="1"/>
</dbReference>
<evidence type="ECO:0000313" key="2">
    <source>
        <dbReference type="Proteomes" id="UP000568380"/>
    </source>
</evidence>
<dbReference type="InterPro" id="IPR008183">
    <property type="entry name" value="Aldose_1/G6P_1-epimerase"/>
</dbReference>
<dbReference type="CDD" id="cd09022">
    <property type="entry name" value="Aldose_epim_Ec_YihR"/>
    <property type="match status" value="1"/>
</dbReference>
<dbReference type="Pfam" id="PF01263">
    <property type="entry name" value="Aldose_epim"/>
    <property type="match status" value="1"/>
</dbReference>
<dbReference type="GO" id="GO:0033499">
    <property type="term" value="P:galactose catabolic process via UDP-galactose, Leloir pathway"/>
    <property type="evidence" value="ECO:0007669"/>
    <property type="project" value="TreeGrafter"/>
</dbReference>
<dbReference type="EMBL" id="JACHIN010000005">
    <property type="protein sequence ID" value="MBB5078980.1"/>
    <property type="molecule type" value="Genomic_DNA"/>
</dbReference>
<organism evidence="1 2">
    <name type="scientific">Nonomuraea endophytica</name>
    <dbReference type="NCBI Taxonomy" id="714136"/>
    <lineage>
        <taxon>Bacteria</taxon>
        <taxon>Bacillati</taxon>
        <taxon>Actinomycetota</taxon>
        <taxon>Actinomycetes</taxon>
        <taxon>Streptosporangiales</taxon>
        <taxon>Streptosporangiaceae</taxon>
        <taxon>Nonomuraea</taxon>
    </lineage>
</organism>
<dbReference type="Proteomes" id="UP000568380">
    <property type="component" value="Unassembled WGS sequence"/>
</dbReference>
<dbReference type="EC" id="5.1.3.3" evidence="1"/>
<dbReference type="InterPro" id="IPR037480">
    <property type="entry name" value="YihR-like"/>
</dbReference>
<sequence length="282" mass="30216">MPSLSGGGYTAEISQRGAALRVLRHGGRDLVTSWPEGGPIPFYAGTILAPWPNRVADGRYSFDGADHQLELTEPERGNALHGLVSAADWRVAEWLAAEDEHAFVRLVHTITPAPGYPFTLELQVLHRLDAAGLSTTVTARNTGERPAPYGCGPHPWLLSDSDVLHVPAAKVVLNDERLLPRALEEVSGTPYDFRVPRPLGGQDVDNAFTALTAGEVRVGGTRVTWDPAVLPWVQVCTGGQLGYEGVAVEPMTCPPGAFNSGTDVVVLRPGEHHEASWTISAV</sequence>
<dbReference type="RefSeq" id="WP_184964142.1">
    <property type="nucleotide sequence ID" value="NZ_JACHIN010000005.1"/>
</dbReference>
<dbReference type="InterPro" id="IPR011013">
    <property type="entry name" value="Gal_mutarotase_sf_dom"/>
</dbReference>
<proteinExistence type="predicted"/>
<name>A0A7W8A507_9ACTN</name>
<gene>
    <name evidence="1" type="ORF">HNR40_004466</name>
</gene>
<dbReference type="GO" id="GO:0030246">
    <property type="term" value="F:carbohydrate binding"/>
    <property type="evidence" value="ECO:0007669"/>
    <property type="project" value="InterPro"/>
</dbReference>
<dbReference type="Gene3D" id="2.70.98.10">
    <property type="match status" value="1"/>
</dbReference>
<dbReference type="GO" id="GO:0004034">
    <property type="term" value="F:aldose 1-epimerase activity"/>
    <property type="evidence" value="ECO:0007669"/>
    <property type="project" value="UniProtKB-EC"/>
</dbReference>
<protein>
    <submittedName>
        <fullName evidence="1">Aldose 1-epimerase</fullName>
        <ecNumber evidence="1">5.1.3.3</ecNumber>
    </submittedName>
</protein>
<keyword evidence="1" id="KW-0413">Isomerase</keyword>
<accession>A0A7W8A507</accession>
<evidence type="ECO:0000313" key="1">
    <source>
        <dbReference type="EMBL" id="MBB5078980.1"/>
    </source>
</evidence>
<keyword evidence="2" id="KW-1185">Reference proteome</keyword>
<reference evidence="1 2" key="1">
    <citation type="submission" date="2020-08" db="EMBL/GenBank/DDBJ databases">
        <title>Genomic Encyclopedia of Type Strains, Phase IV (KMG-IV): sequencing the most valuable type-strain genomes for metagenomic binning, comparative biology and taxonomic classification.</title>
        <authorList>
            <person name="Goeker M."/>
        </authorList>
    </citation>
    <scope>NUCLEOTIDE SEQUENCE [LARGE SCALE GENOMIC DNA]</scope>
    <source>
        <strain evidence="1 2">DSM 45385</strain>
    </source>
</reference>
<dbReference type="PANTHER" id="PTHR10091">
    <property type="entry name" value="ALDOSE-1-EPIMERASE"/>
    <property type="match status" value="1"/>
</dbReference>
<dbReference type="PANTHER" id="PTHR10091:SF0">
    <property type="entry name" value="GALACTOSE MUTAROTASE"/>
    <property type="match status" value="1"/>
</dbReference>
<dbReference type="GO" id="GO:0006006">
    <property type="term" value="P:glucose metabolic process"/>
    <property type="evidence" value="ECO:0007669"/>
    <property type="project" value="TreeGrafter"/>
</dbReference>
<dbReference type="InterPro" id="IPR014718">
    <property type="entry name" value="GH-type_carb-bd"/>
</dbReference>